<organism evidence="1 2">
    <name type="scientific">Sphaeroforma arctica JP610</name>
    <dbReference type="NCBI Taxonomy" id="667725"/>
    <lineage>
        <taxon>Eukaryota</taxon>
        <taxon>Ichthyosporea</taxon>
        <taxon>Ichthyophonida</taxon>
        <taxon>Sphaeroforma</taxon>
    </lineage>
</organism>
<dbReference type="Proteomes" id="UP000054560">
    <property type="component" value="Unassembled WGS sequence"/>
</dbReference>
<dbReference type="EMBL" id="KQ241739">
    <property type="protein sequence ID" value="KNC84809.1"/>
    <property type="molecule type" value="Genomic_DNA"/>
</dbReference>
<proteinExistence type="predicted"/>
<dbReference type="AlphaFoldDB" id="A0A0L0G7B1"/>
<keyword evidence="2" id="KW-1185">Reference proteome</keyword>
<evidence type="ECO:0000313" key="2">
    <source>
        <dbReference type="Proteomes" id="UP000054560"/>
    </source>
</evidence>
<gene>
    <name evidence="1" type="ORF">SARC_02984</name>
</gene>
<reference evidence="1 2" key="1">
    <citation type="submission" date="2011-02" db="EMBL/GenBank/DDBJ databases">
        <title>The Genome Sequence of Sphaeroforma arctica JP610.</title>
        <authorList>
            <consortium name="The Broad Institute Genome Sequencing Platform"/>
            <person name="Russ C."/>
            <person name="Cuomo C."/>
            <person name="Young S.K."/>
            <person name="Zeng Q."/>
            <person name="Gargeya S."/>
            <person name="Alvarado L."/>
            <person name="Berlin A."/>
            <person name="Chapman S.B."/>
            <person name="Chen Z."/>
            <person name="Freedman E."/>
            <person name="Gellesch M."/>
            <person name="Goldberg J."/>
            <person name="Griggs A."/>
            <person name="Gujja S."/>
            <person name="Heilman E."/>
            <person name="Heiman D."/>
            <person name="Howarth C."/>
            <person name="Mehta T."/>
            <person name="Neiman D."/>
            <person name="Pearson M."/>
            <person name="Roberts A."/>
            <person name="Saif S."/>
            <person name="Shea T."/>
            <person name="Shenoy N."/>
            <person name="Sisk P."/>
            <person name="Stolte C."/>
            <person name="Sykes S."/>
            <person name="White J."/>
            <person name="Yandava C."/>
            <person name="Burger G."/>
            <person name="Gray M.W."/>
            <person name="Holland P.W.H."/>
            <person name="King N."/>
            <person name="Lang F.B.F."/>
            <person name="Roger A.J."/>
            <person name="Ruiz-Trillo I."/>
            <person name="Haas B."/>
            <person name="Nusbaum C."/>
            <person name="Birren B."/>
        </authorList>
    </citation>
    <scope>NUCLEOTIDE SEQUENCE [LARGE SCALE GENOMIC DNA]</scope>
    <source>
        <strain evidence="1 2">JP610</strain>
    </source>
</reference>
<accession>A0A0L0G7B1</accession>
<dbReference type="RefSeq" id="XP_014158711.1">
    <property type="nucleotide sequence ID" value="XM_014303236.1"/>
</dbReference>
<sequence length="128" mass="14044">MEEDGSKDSSGLIRWAEAISHLSHFHTNKENQGEFGVDILGTVIDYSHLIGSLQDIVDSDVQALKGVGPVTTSCLNRIGILTIRDLAQYRHRHTAIALMTMGDAQNTLKHSNEGTQILRGYAAHYLAD</sequence>
<evidence type="ECO:0000313" key="1">
    <source>
        <dbReference type="EMBL" id="KNC84809.1"/>
    </source>
</evidence>
<name>A0A0L0G7B1_9EUKA</name>
<dbReference type="GeneID" id="25903488"/>
<protein>
    <submittedName>
        <fullName evidence="1">Uncharacterized protein</fullName>
    </submittedName>
</protein>
<dbReference type="Gene3D" id="1.10.150.20">
    <property type="entry name" value="5' to 3' exonuclease, C-terminal subdomain"/>
    <property type="match status" value="1"/>
</dbReference>